<dbReference type="InterPro" id="IPR002686">
    <property type="entry name" value="Transposase_17"/>
</dbReference>
<dbReference type="PANTHER" id="PTHR34322:SF2">
    <property type="entry name" value="TRANSPOSASE IS200-LIKE DOMAIN-CONTAINING PROTEIN"/>
    <property type="match status" value="1"/>
</dbReference>
<evidence type="ECO:0000259" key="1">
    <source>
        <dbReference type="SMART" id="SM01321"/>
    </source>
</evidence>
<feature type="domain" description="Transposase IS200-like" evidence="1">
    <location>
        <begin position="9"/>
        <end position="125"/>
    </location>
</feature>
<proteinExistence type="predicted"/>
<dbReference type="RefSeq" id="WP_250059265.1">
    <property type="nucleotide sequence ID" value="NZ_JAMJPK010000001.1"/>
</dbReference>
<dbReference type="InterPro" id="IPR036515">
    <property type="entry name" value="Transposase_17_sf"/>
</dbReference>
<organism evidence="2 3">
    <name type="scientific">Halomonas gemina</name>
    <dbReference type="NCBI Taxonomy" id="2945105"/>
    <lineage>
        <taxon>Bacteria</taxon>
        <taxon>Pseudomonadati</taxon>
        <taxon>Pseudomonadota</taxon>
        <taxon>Gammaproteobacteria</taxon>
        <taxon>Oceanospirillales</taxon>
        <taxon>Halomonadaceae</taxon>
        <taxon>Halomonas</taxon>
    </lineage>
</organism>
<sequence length="224" mass="25705">MVRPARILLPETPLHLIQRGNNRGACFVHRKDGLKYLELLDELRRECGVDIHAYVLMTNHVHLLATPCDAPEGISQMMKELGQSYAQYFNRRHQRTGGLFEGRYRSCLVAEEPYLFACYRYIELNPVRAGMVEHPADYRWSSYRANARGAHDPLVHPHGVYEELAASPTRRQQRYRELFRGELSDAMLDEIRQQTRSGRPLGSEAFQARIKHALGSDPSANFGV</sequence>
<evidence type="ECO:0000313" key="2">
    <source>
        <dbReference type="EMBL" id="MCL7939257.1"/>
    </source>
</evidence>
<dbReference type="SMART" id="SM01321">
    <property type="entry name" value="Y1_Tnp"/>
    <property type="match status" value="1"/>
</dbReference>
<protein>
    <submittedName>
        <fullName evidence="2">Transposase</fullName>
    </submittedName>
</protein>
<reference evidence="2" key="1">
    <citation type="submission" date="2022-05" db="EMBL/GenBank/DDBJ databases">
        <title>Halomonas geminus sp. nov. and Halomonas llamarensis sp. nov. isolated from high-altitude salars of the Atacama Desert.</title>
        <authorList>
            <person name="Hintersatz C."/>
            <person name="Rojas L.A."/>
            <person name="Wei T.-S."/>
            <person name="Kutschke S."/>
            <person name="Lehmann F."/>
            <person name="Jain R."/>
            <person name="Pollmann K."/>
        </authorList>
    </citation>
    <scope>NUCLEOTIDE SEQUENCE</scope>
    <source>
        <strain evidence="2">ATCH28</strain>
    </source>
</reference>
<dbReference type="EMBL" id="JAMJPK010000001">
    <property type="protein sequence ID" value="MCL7939257.1"/>
    <property type="molecule type" value="Genomic_DNA"/>
</dbReference>
<evidence type="ECO:0000313" key="3">
    <source>
        <dbReference type="Proteomes" id="UP001165369"/>
    </source>
</evidence>
<dbReference type="Gene3D" id="3.30.70.1290">
    <property type="entry name" value="Transposase IS200-like"/>
    <property type="match status" value="1"/>
</dbReference>
<accession>A0ABT0SXC1</accession>
<dbReference type="PANTHER" id="PTHR34322">
    <property type="entry name" value="TRANSPOSASE, Y1_TNP DOMAIN-CONTAINING"/>
    <property type="match status" value="1"/>
</dbReference>
<gene>
    <name evidence="2" type="ORF">M8009_02920</name>
</gene>
<name>A0ABT0SXC1_9GAMM</name>
<dbReference type="SUPFAM" id="SSF143422">
    <property type="entry name" value="Transposase IS200-like"/>
    <property type="match status" value="1"/>
</dbReference>
<dbReference type="Proteomes" id="UP001165369">
    <property type="component" value="Unassembled WGS sequence"/>
</dbReference>
<comment type="caution">
    <text evidence="2">The sequence shown here is derived from an EMBL/GenBank/DDBJ whole genome shotgun (WGS) entry which is preliminary data.</text>
</comment>
<dbReference type="Pfam" id="PF01797">
    <property type="entry name" value="Y1_Tnp"/>
    <property type="match status" value="1"/>
</dbReference>
<keyword evidence="3" id="KW-1185">Reference proteome</keyword>